<protein>
    <submittedName>
        <fullName evidence="2">ATP-binding protein</fullName>
    </submittedName>
</protein>
<proteinExistence type="predicted"/>
<accession>A0ABW8CU44</accession>
<comment type="caution">
    <text evidence="2">The sequence shown here is derived from an EMBL/GenBank/DDBJ whole genome shotgun (WGS) entry which is preliminary data.</text>
</comment>
<dbReference type="Pfam" id="PF13581">
    <property type="entry name" value="HATPase_c_2"/>
    <property type="match status" value="1"/>
</dbReference>
<dbReference type="SUPFAM" id="SSF81606">
    <property type="entry name" value="PP2C-like"/>
    <property type="match status" value="1"/>
</dbReference>
<keyword evidence="2" id="KW-0547">Nucleotide-binding</keyword>
<organism evidence="2 3">
    <name type="scientific">Streptomyces bikiniensis</name>
    <dbReference type="NCBI Taxonomy" id="1896"/>
    <lineage>
        <taxon>Bacteria</taxon>
        <taxon>Bacillati</taxon>
        <taxon>Actinomycetota</taxon>
        <taxon>Actinomycetes</taxon>
        <taxon>Kitasatosporales</taxon>
        <taxon>Streptomycetaceae</taxon>
        <taxon>Streptomyces</taxon>
    </lineage>
</organism>
<dbReference type="InterPro" id="IPR036457">
    <property type="entry name" value="PPM-type-like_dom_sf"/>
</dbReference>
<dbReference type="Pfam" id="PF07228">
    <property type="entry name" value="SpoIIE"/>
    <property type="match status" value="1"/>
</dbReference>
<reference evidence="2 3" key="1">
    <citation type="submission" date="2024-10" db="EMBL/GenBank/DDBJ databases">
        <title>The Natural Products Discovery Center: Release of the First 8490 Sequenced Strains for Exploring Actinobacteria Biosynthetic Diversity.</title>
        <authorList>
            <person name="Kalkreuter E."/>
            <person name="Kautsar S.A."/>
            <person name="Yang D."/>
            <person name="Bader C.D."/>
            <person name="Teijaro C.N."/>
            <person name="Fluegel L."/>
            <person name="Davis C.M."/>
            <person name="Simpson J.R."/>
            <person name="Lauterbach L."/>
            <person name="Steele A.D."/>
            <person name="Gui C."/>
            <person name="Meng S."/>
            <person name="Li G."/>
            <person name="Viehrig K."/>
            <person name="Ye F."/>
            <person name="Su P."/>
            <person name="Kiefer A.F."/>
            <person name="Nichols A."/>
            <person name="Cepeda A.J."/>
            <person name="Yan W."/>
            <person name="Fan B."/>
            <person name="Jiang Y."/>
            <person name="Adhikari A."/>
            <person name="Zheng C.-J."/>
            <person name="Schuster L."/>
            <person name="Cowan T.M."/>
            <person name="Smanski M.J."/>
            <person name="Chevrette M.G."/>
            <person name="De Carvalho L.P.S."/>
            <person name="Shen B."/>
        </authorList>
    </citation>
    <scope>NUCLEOTIDE SEQUENCE [LARGE SCALE GENOMIC DNA]</scope>
    <source>
        <strain evidence="2 3">NPDC053346</strain>
    </source>
</reference>
<keyword evidence="3" id="KW-1185">Reference proteome</keyword>
<dbReference type="InterPro" id="IPR039248">
    <property type="entry name" value="Ptase_RsbX"/>
</dbReference>
<evidence type="ECO:0000259" key="1">
    <source>
        <dbReference type="SMART" id="SM00331"/>
    </source>
</evidence>
<dbReference type="InterPro" id="IPR036890">
    <property type="entry name" value="HATPase_C_sf"/>
</dbReference>
<dbReference type="CDD" id="cd16934">
    <property type="entry name" value="HATPase_RsbT-like"/>
    <property type="match status" value="1"/>
</dbReference>
<dbReference type="InterPro" id="IPR003594">
    <property type="entry name" value="HATPase_dom"/>
</dbReference>
<dbReference type="PANTHER" id="PTHR35801">
    <property type="entry name" value="PHOSPHOSERINE PHOSPHATASE RSBX"/>
    <property type="match status" value="1"/>
</dbReference>
<gene>
    <name evidence="2" type="ORF">ACIGW0_17130</name>
</gene>
<keyword evidence="2" id="KW-0067">ATP-binding</keyword>
<dbReference type="GO" id="GO:0005524">
    <property type="term" value="F:ATP binding"/>
    <property type="evidence" value="ECO:0007669"/>
    <property type="project" value="UniProtKB-KW"/>
</dbReference>
<dbReference type="Gene3D" id="3.60.40.10">
    <property type="entry name" value="PPM-type phosphatase domain"/>
    <property type="match status" value="1"/>
</dbReference>
<dbReference type="RefSeq" id="WP_399616015.1">
    <property type="nucleotide sequence ID" value="NZ_JBITYT010000007.1"/>
</dbReference>
<dbReference type="Proteomes" id="UP001614391">
    <property type="component" value="Unassembled WGS sequence"/>
</dbReference>
<name>A0ABW8CU44_STRBI</name>
<evidence type="ECO:0000313" key="2">
    <source>
        <dbReference type="EMBL" id="MFI9121105.1"/>
    </source>
</evidence>
<evidence type="ECO:0000313" key="3">
    <source>
        <dbReference type="Proteomes" id="UP001614391"/>
    </source>
</evidence>
<dbReference type="PANTHER" id="PTHR35801:SF1">
    <property type="entry name" value="PHOSPHOSERINE PHOSPHATASE RSBX"/>
    <property type="match status" value="1"/>
</dbReference>
<dbReference type="SMART" id="SM00331">
    <property type="entry name" value="PP2C_SIG"/>
    <property type="match status" value="1"/>
</dbReference>
<dbReference type="Gene3D" id="3.30.565.10">
    <property type="entry name" value="Histidine kinase-like ATPase, C-terminal domain"/>
    <property type="match status" value="1"/>
</dbReference>
<dbReference type="EMBL" id="JBITYT010000007">
    <property type="protein sequence ID" value="MFI9121105.1"/>
    <property type="molecule type" value="Genomic_DNA"/>
</dbReference>
<sequence length="351" mass="36196">MNPVSGYETEAGDVVWLRLDVAVAAAARREAARLARRIGMAPVRVAEAELAVTEAATNLQKHARDGALALRVTAPRGRAALELLSLDSGPGMTDLGSALTDGVSGSGTLGVGMGAIARFADVFDVHSLPGRGTALLARFWAEDGPGPLPDSDEPEVAGLTRPISGEEVCGDTWAARTEHGSDGTRAVTVMMCDGLGHGPLAALAGERARAAFRAGAHRSPQDVVRALHAELRGSRGAAITVARADFSRGVVEHCGVGNVSAFVVGGEKRAPLLSLPGIVGHQLPALRPFRTALEPGAVLVMHSDGLSDRWSPADLPGLFTRQPTVVAAQLLGQAGVRRDDAGIVVARAARG</sequence>
<dbReference type="InterPro" id="IPR001932">
    <property type="entry name" value="PPM-type_phosphatase-like_dom"/>
</dbReference>
<feature type="domain" description="PPM-type phosphatase" evidence="1">
    <location>
        <begin position="151"/>
        <end position="348"/>
    </location>
</feature>